<reference evidence="14 21" key="4">
    <citation type="submission" date="2020-06" db="EMBL/GenBank/DDBJ databases">
        <title>Crossreactivity between MHC class I-restricted antigens from cancer cells and an enterococcal bacteriophage.</title>
        <authorList>
            <person name="Fluckiger A."/>
            <person name="Daillere R."/>
            <person name="Sassi M."/>
            <person name="Cattoir V."/>
            <person name="Kroemer G."/>
            <person name="Zitvogel L."/>
        </authorList>
    </citation>
    <scope>NUCLEOTIDE SEQUENCE [LARGE SCALE GENOMIC DNA]</scope>
    <source>
        <strain evidence="14 21">EG4</strain>
    </source>
</reference>
<dbReference type="EC" id="6.3.2.17" evidence="3"/>
<protein>
    <recommendedName>
        <fullName evidence="3">tetrahydrofolate synthase</fullName>
        <ecNumber evidence="3">6.3.2.17</ecNumber>
    </recommendedName>
    <alternativeName>
        <fullName evidence="9">Tetrahydrofolylpolyglutamate synthase</fullName>
    </alternativeName>
</protein>
<evidence type="ECO:0000259" key="13">
    <source>
        <dbReference type="Pfam" id="PF08245"/>
    </source>
</evidence>
<evidence type="ECO:0000313" key="21">
    <source>
        <dbReference type="Proteomes" id="UP000571857"/>
    </source>
</evidence>
<organism evidence="17 18">
    <name type="scientific">Enterococcus gallinarum</name>
    <dbReference type="NCBI Taxonomy" id="1353"/>
    <lineage>
        <taxon>Bacteria</taxon>
        <taxon>Bacillati</taxon>
        <taxon>Bacillota</taxon>
        <taxon>Bacilli</taxon>
        <taxon>Lactobacillales</taxon>
        <taxon>Enterococcaceae</taxon>
        <taxon>Enterococcus</taxon>
    </lineage>
</organism>
<reference evidence="17 18" key="1">
    <citation type="submission" date="2018-06" db="EMBL/GenBank/DDBJ databases">
        <authorList>
            <consortium name="Pathogen Informatics"/>
            <person name="Doyle S."/>
        </authorList>
    </citation>
    <scope>NUCLEOTIDE SEQUENCE [LARGE SCALE GENOMIC DNA]</scope>
    <source>
        <strain evidence="17 18">NCTC12360</strain>
    </source>
</reference>
<reference evidence="16 20" key="3">
    <citation type="submission" date="2020-03" db="EMBL/GenBank/DDBJ databases">
        <title>Characterization of ganglioside-mimicking enterococci.</title>
        <authorList>
            <person name="Patry R.T."/>
            <person name="Nothaft H."/>
            <person name="Bridger R."/>
            <person name="Shajahan A."/>
            <person name="Huynh S."/>
            <person name="Sanchez S."/>
            <person name="Azadi P."/>
            <person name="Cooper K."/>
            <person name="Miller W.G."/>
            <person name="Parker C.T."/>
            <person name="Wells L."/>
            <person name="Szymanski C.M."/>
        </authorList>
    </citation>
    <scope>NUCLEOTIDE SEQUENCE [LARGE SCALE GENOMIC DNA]</scope>
    <source>
        <strain evidence="16 20">EGM181</strain>
    </source>
</reference>
<keyword evidence="18" id="KW-1185">Reference proteome</keyword>
<dbReference type="Pfam" id="PF02875">
    <property type="entry name" value="Mur_ligase_C"/>
    <property type="match status" value="1"/>
</dbReference>
<feature type="domain" description="Mur ligase central" evidence="13">
    <location>
        <begin position="44"/>
        <end position="271"/>
    </location>
</feature>
<comment type="similarity">
    <text evidence="2 11">Belongs to the folylpolyglutamate synthase family.</text>
</comment>
<comment type="cofactor">
    <cofactor evidence="1">
        <name>Mg(2+)</name>
        <dbReference type="ChEBI" id="CHEBI:18420"/>
    </cofactor>
</comment>
<dbReference type="InterPro" id="IPR004101">
    <property type="entry name" value="Mur_ligase_C"/>
</dbReference>
<keyword evidence="5" id="KW-0479">Metal-binding</keyword>
<evidence type="ECO:0000313" key="18">
    <source>
        <dbReference type="Proteomes" id="UP000254807"/>
    </source>
</evidence>
<dbReference type="Proteomes" id="UP000254807">
    <property type="component" value="Unassembled WGS sequence"/>
</dbReference>
<dbReference type="PROSITE" id="PS01012">
    <property type="entry name" value="FOLYLPOLYGLU_SYNT_2"/>
    <property type="match status" value="1"/>
</dbReference>
<evidence type="ECO:0000313" key="16">
    <source>
        <dbReference type="EMBL" id="QOG29076.1"/>
    </source>
</evidence>
<evidence type="ECO:0000313" key="19">
    <source>
        <dbReference type="Proteomes" id="UP000439965"/>
    </source>
</evidence>
<comment type="catalytic activity">
    <reaction evidence="10">
        <text>(6S)-5,6,7,8-tetrahydrofolyl-(gamma-L-Glu)(n) + L-glutamate + ATP = (6S)-5,6,7,8-tetrahydrofolyl-(gamma-L-Glu)(n+1) + ADP + phosphate + H(+)</text>
        <dbReference type="Rhea" id="RHEA:10580"/>
        <dbReference type="Rhea" id="RHEA-COMP:14738"/>
        <dbReference type="Rhea" id="RHEA-COMP:14740"/>
        <dbReference type="ChEBI" id="CHEBI:15378"/>
        <dbReference type="ChEBI" id="CHEBI:29985"/>
        <dbReference type="ChEBI" id="CHEBI:30616"/>
        <dbReference type="ChEBI" id="CHEBI:43474"/>
        <dbReference type="ChEBI" id="CHEBI:141005"/>
        <dbReference type="ChEBI" id="CHEBI:456216"/>
        <dbReference type="EC" id="6.3.2.17"/>
    </reaction>
</comment>
<dbReference type="NCBIfam" id="TIGR01499">
    <property type="entry name" value="folC"/>
    <property type="match status" value="1"/>
</dbReference>
<dbReference type="PANTHER" id="PTHR11136">
    <property type="entry name" value="FOLYLPOLYGLUTAMATE SYNTHASE-RELATED"/>
    <property type="match status" value="1"/>
</dbReference>
<dbReference type="Proteomes" id="UP000571857">
    <property type="component" value="Unassembled WGS sequence"/>
</dbReference>
<evidence type="ECO:0000313" key="17">
    <source>
        <dbReference type="EMBL" id="STD84342.1"/>
    </source>
</evidence>
<keyword evidence="7 11" id="KW-0067">ATP-binding</keyword>
<keyword evidence="8" id="KW-0460">Magnesium</keyword>
<evidence type="ECO:0000256" key="4">
    <source>
        <dbReference type="ARBA" id="ARBA00022598"/>
    </source>
</evidence>
<evidence type="ECO:0000256" key="7">
    <source>
        <dbReference type="ARBA" id="ARBA00022840"/>
    </source>
</evidence>
<dbReference type="PROSITE" id="PS01011">
    <property type="entry name" value="FOLYLPOLYGLU_SYNT_1"/>
    <property type="match status" value="1"/>
</dbReference>
<evidence type="ECO:0000256" key="8">
    <source>
        <dbReference type="ARBA" id="ARBA00022842"/>
    </source>
</evidence>
<dbReference type="GO" id="GO:0005737">
    <property type="term" value="C:cytoplasm"/>
    <property type="evidence" value="ECO:0007669"/>
    <property type="project" value="TreeGrafter"/>
</dbReference>
<name>A0A1L8TVF6_ENTGA</name>
<dbReference type="Proteomes" id="UP000516696">
    <property type="component" value="Chromosome"/>
</dbReference>
<dbReference type="EMBL" id="JABXJK010000050">
    <property type="protein sequence ID" value="MBA0972844.1"/>
    <property type="molecule type" value="Genomic_DNA"/>
</dbReference>
<dbReference type="InterPro" id="IPR013221">
    <property type="entry name" value="Mur_ligase_cen"/>
</dbReference>
<dbReference type="OrthoDB" id="9809356at2"/>
<dbReference type="FunFam" id="3.40.1190.10:FF:000011">
    <property type="entry name" value="Folylpolyglutamate synthase/dihydrofolate synthase"/>
    <property type="match status" value="1"/>
</dbReference>
<dbReference type="SUPFAM" id="SSF53244">
    <property type="entry name" value="MurD-like peptide ligases, peptide-binding domain"/>
    <property type="match status" value="1"/>
</dbReference>
<evidence type="ECO:0000313" key="20">
    <source>
        <dbReference type="Proteomes" id="UP000516696"/>
    </source>
</evidence>
<evidence type="ECO:0000256" key="10">
    <source>
        <dbReference type="ARBA" id="ARBA00047493"/>
    </source>
</evidence>
<keyword evidence="4 11" id="KW-0436">Ligase</keyword>
<dbReference type="EMBL" id="CP050485">
    <property type="protein sequence ID" value="QOG29076.1"/>
    <property type="molecule type" value="Genomic_DNA"/>
</dbReference>
<evidence type="ECO:0000313" key="15">
    <source>
        <dbReference type="EMBL" id="MXS26916.1"/>
    </source>
</evidence>
<gene>
    <name evidence="17" type="primary">fgs</name>
    <name evidence="16" type="ORF">EGM181_03005</name>
    <name evidence="15" type="ORF">GTI89_12690</name>
    <name evidence="14" type="ORF">HWH42_09680</name>
    <name evidence="17" type="ORF">NCTC12360_02878</name>
</gene>
<evidence type="ECO:0000256" key="6">
    <source>
        <dbReference type="ARBA" id="ARBA00022741"/>
    </source>
</evidence>
<evidence type="ECO:0000256" key="2">
    <source>
        <dbReference type="ARBA" id="ARBA00008276"/>
    </source>
</evidence>
<dbReference type="Pfam" id="PF08245">
    <property type="entry name" value="Mur_ligase_M"/>
    <property type="match status" value="1"/>
</dbReference>
<evidence type="ECO:0000256" key="1">
    <source>
        <dbReference type="ARBA" id="ARBA00001946"/>
    </source>
</evidence>
<dbReference type="PIRSF" id="PIRSF001563">
    <property type="entry name" value="Folylpolyglu_synth"/>
    <property type="match status" value="1"/>
</dbReference>
<proteinExistence type="inferred from homology"/>
<dbReference type="AlphaFoldDB" id="A0A1L8TVF6"/>
<dbReference type="Proteomes" id="UP000439965">
    <property type="component" value="Unassembled WGS sequence"/>
</dbReference>
<dbReference type="EMBL" id="WVTI01000012">
    <property type="protein sequence ID" value="MXS26916.1"/>
    <property type="molecule type" value="Genomic_DNA"/>
</dbReference>
<dbReference type="InterPro" id="IPR018109">
    <property type="entry name" value="Folylpolyglutamate_synth_CS"/>
</dbReference>
<keyword evidence="6 11" id="KW-0547">Nucleotide-binding</keyword>
<accession>A0A1L8TVF6</accession>
<dbReference type="GO" id="GO:0004326">
    <property type="term" value="F:tetrahydrofolylpolyglutamate synthase activity"/>
    <property type="evidence" value="ECO:0007669"/>
    <property type="project" value="UniProtKB-EC"/>
</dbReference>
<dbReference type="RefSeq" id="WP_005471605.1">
    <property type="nucleotide sequence ID" value="NZ_BSYC01000002.1"/>
</dbReference>
<dbReference type="SUPFAM" id="SSF53623">
    <property type="entry name" value="MurD-like peptide ligases, catalytic domain"/>
    <property type="match status" value="1"/>
</dbReference>
<feature type="domain" description="Mur ligase C-terminal" evidence="12">
    <location>
        <begin position="301"/>
        <end position="418"/>
    </location>
</feature>
<dbReference type="GO" id="GO:0005524">
    <property type="term" value="F:ATP binding"/>
    <property type="evidence" value="ECO:0007669"/>
    <property type="project" value="UniProtKB-KW"/>
</dbReference>
<evidence type="ECO:0000259" key="12">
    <source>
        <dbReference type="Pfam" id="PF02875"/>
    </source>
</evidence>
<evidence type="ECO:0000256" key="9">
    <source>
        <dbReference type="ARBA" id="ARBA00030592"/>
    </source>
</evidence>
<dbReference type="GO" id="GO:0008841">
    <property type="term" value="F:dihydrofolate synthase activity"/>
    <property type="evidence" value="ECO:0007669"/>
    <property type="project" value="TreeGrafter"/>
</dbReference>
<dbReference type="Gene3D" id="3.40.1190.10">
    <property type="entry name" value="Mur-like, catalytic domain"/>
    <property type="match status" value="1"/>
</dbReference>
<sequence>MTSEEAIAWIHGRKTFGMRPGLMRVEALLQRLGNPEKNLTLIHVAGTNGKGSTVSYLRSLLEESGLQVGTFTSPHIESFNERIEIDGRFIPDDSLIEWVETLQPLVMQLDQEEELTGITQFEILTALAFGYFAQQQVDVAIIEVGLGGRLDSTNVITPILTAITTIGMDHMDMLGDTIEAIAAHKAGIIKPKVPLVTGKIPESALSVIDLEAAESEAPVSHLGEDYRVTYHRPDEIWGEWFDFENDRGKIKGLKTPMIGRHQPENAGVAIQLYYLFCELKKLPFSEKVVRNGLKKAYWPARMEKISNEPLIIIDGAHNTHAMERLVETVREEFTNYRIHILFSALETKNVDEMLQQLLTIPKAEIYLTTFDFPKAIHLSDDYQQLNEARISIVSLWQFGLAELLEKMTNEDLLLITGSLYFVSEVRELLLGMGGRNG</sequence>
<dbReference type="Gene3D" id="3.90.190.20">
    <property type="entry name" value="Mur ligase, C-terminal domain"/>
    <property type="match status" value="1"/>
</dbReference>
<dbReference type="InterPro" id="IPR001645">
    <property type="entry name" value="Folylpolyglutamate_synth"/>
</dbReference>
<dbReference type="InterPro" id="IPR036615">
    <property type="entry name" value="Mur_ligase_C_dom_sf"/>
</dbReference>
<dbReference type="InterPro" id="IPR036565">
    <property type="entry name" value="Mur-like_cat_sf"/>
</dbReference>
<evidence type="ECO:0000256" key="5">
    <source>
        <dbReference type="ARBA" id="ARBA00022723"/>
    </source>
</evidence>
<reference evidence="15 19" key="2">
    <citation type="submission" date="2019-04" db="EMBL/GenBank/DDBJ databases">
        <title>Step-wise assembly of the neonatal virome modulated by breast feeding.</title>
        <authorList>
            <person name="Liang G."/>
            <person name="Bushman F."/>
        </authorList>
    </citation>
    <scope>NUCLEOTIDE SEQUENCE [LARGE SCALE GENOMIC DNA]</scope>
    <source>
        <strain evidence="15 19">E3404</strain>
    </source>
</reference>
<dbReference type="EMBL" id="UFYW01000001">
    <property type="protein sequence ID" value="STD84342.1"/>
    <property type="molecule type" value="Genomic_DNA"/>
</dbReference>
<evidence type="ECO:0000256" key="11">
    <source>
        <dbReference type="PIRNR" id="PIRNR001563"/>
    </source>
</evidence>
<evidence type="ECO:0000256" key="3">
    <source>
        <dbReference type="ARBA" id="ARBA00013025"/>
    </source>
</evidence>
<dbReference type="GO" id="GO:0046872">
    <property type="term" value="F:metal ion binding"/>
    <property type="evidence" value="ECO:0007669"/>
    <property type="project" value="UniProtKB-KW"/>
</dbReference>
<evidence type="ECO:0000313" key="14">
    <source>
        <dbReference type="EMBL" id="MBA0972844.1"/>
    </source>
</evidence>
<dbReference type="PANTHER" id="PTHR11136:SF0">
    <property type="entry name" value="DIHYDROFOLATE SYNTHETASE-RELATED"/>
    <property type="match status" value="1"/>
</dbReference>
<dbReference type="GeneID" id="93222139"/>